<organism evidence="1">
    <name type="scientific">Anopheles darlingi</name>
    <name type="common">Mosquito</name>
    <dbReference type="NCBI Taxonomy" id="43151"/>
    <lineage>
        <taxon>Eukaryota</taxon>
        <taxon>Metazoa</taxon>
        <taxon>Ecdysozoa</taxon>
        <taxon>Arthropoda</taxon>
        <taxon>Hexapoda</taxon>
        <taxon>Insecta</taxon>
        <taxon>Pterygota</taxon>
        <taxon>Neoptera</taxon>
        <taxon>Endopterygota</taxon>
        <taxon>Diptera</taxon>
        <taxon>Nematocera</taxon>
        <taxon>Culicoidea</taxon>
        <taxon>Culicidae</taxon>
        <taxon>Anophelinae</taxon>
        <taxon>Anopheles</taxon>
    </lineage>
</organism>
<accession>A0A2M4D4S9</accession>
<protein>
    <submittedName>
        <fullName evidence="1">Putative secreted protein</fullName>
    </submittedName>
</protein>
<reference evidence="1" key="1">
    <citation type="submission" date="2018-01" db="EMBL/GenBank/DDBJ databases">
        <title>An insight into the sialome of Amazonian anophelines.</title>
        <authorList>
            <person name="Ribeiro J.M."/>
            <person name="Scarpassa V."/>
            <person name="Calvo E."/>
        </authorList>
    </citation>
    <scope>NUCLEOTIDE SEQUENCE</scope>
</reference>
<dbReference type="AlphaFoldDB" id="A0A2M4D4S9"/>
<name>A0A2M4D4S9_ANODA</name>
<dbReference type="EMBL" id="GGFL01008378">
    <property type="protein sequence ID" value="MBW72556.1"/>
    <property type="molecule type" value="Transcribed_RNA"/>
</dbReference>
<sequence>MAPSLVFCVSMVLAWRTSRFIDCRRIRAISSGVLSVEPPALEQLGRATVALIGTAAFSSKAGSEGSCDRFS</sequence>
<evidence type="ECO:0000313" key="1">
    <source>
        <dbReference type="EMBL" id="MBW72556.1"/>
    </source>
</evidence>
<proteinExistence type="predicted"/>